<name>A0A3G5A060_9VIRU</name>
<evidence type="ECO:0000313" key="1">
    <source>
        <dbReference type="EMBL" id="AYV80510.1"/>
    </source>
</evidence>
<reference evidence="1" key="1">
    <citation type="submission" date="2018-10" db="EMBL/GenBank/DDBJ databases">
        <title>Hidden diversity of soil giant viruses.</title>
        <authorList>
            <person name="Schulz F."/>
            <person name="Alteio L."/>
            <person name="Goudeau D."/>
            <person name="Ryan E.M."/>
            <person name="Malmstrom R.R."/>
            <person name="Blanchard J."/>
            <person name="Woyke T."/>
        </authorList>
    </citation>
    <scope>NUCLEOTIDE SEQUENCE</scope>
    <source>
        <strain evidence="1">HAV1</strain>
    </source>
</reference>
<accession>A0A3G5A060</accession>
<organism evidence="1">
    <name type="scientific">Harvfovirus sp</name>
    <dbReference type="NCBI Taxonomy" id="2487768"/>
    <lineage>
        <taxon>Viruses</taxon>
        <taxon>Varidnaviria</taxon>
        <taxon>Bamfordvirae</taxon>
        <taxon>Nucleocytoviricota</taxon>
        <taxon>Megaviricetes</taxon>
        <taxon>Imitervirales</taxon>
        <taxon>Mimiviridae</taxon>
        <taxon>Klosneuvirinae</taxon>
    </lineage>
</organism>
<dbReference type="EMBL" id="MK072244">
    <property type="protein sequence ID" value="AYV80510.1"/>
    <property type="molecule type" value="Genomic_DNA"/>
</dbReference>
<gene>
    <name evidence="1" type="ORF">Harvfovirus2_40</name>
</gene>
<sequence length="366" mass="39660">MACQNIIQKLNTKAKDVIEKYLGPNSLIPNKRRKLNKNFTSRTSSQRTIIDLTRAMLDKTYDVPGPNVTLNIVENIYLFDIDPLLYGEGIIRGRYDGLIINFMDNSIVADGSIARGIVIGVEEEFRTSFQIMNGTFSGLNSISVFATNIDDMRVNNMTFSDNITTDQYAGELLTGPFLFNCTDLLVDNTKIKTTISTALKRSVMVSPIVLFNCVGTVNNLQVTDGASDFGECVGFFSTSFDPDLLGPTITNTSVVGITATDGVMGMVVVTPPGTPVFNPRLDGNQIVNLLSSGNNTVATGIAVNAMKNASIFNTTVTMVRNNTSIDEEDPVLAAALDVGDSSVNFIVDSSFIITEYTTSNKSKKKA</sequence>
<protein>
    <submittedName>
        <fullName evidence="1">Uncharacterized protein</fullName>
    </submittedName>
</protein>
<proteinExistence type="predicted"/>